<sequence length="226" mass="25096">MGFYLGATRIFHNGRRCQQCPCTTARMHMHKPSRNHHTGTSAHPHARTNVYPRTRPHSRTCMHVPAPRNQRYARTGTHGCALPRMPTPNNSARWRRYQHRRKRAARPDAALVRPRTSQHRSMRARAPLVRLCTHGPHDPHAGAGTSTGACAPVCAARPPLRTRAARTHISVHGATARIMAELARGRWHVQSGRERDTVPNMHTHWAVGGRAAACAVAADGAHASWT</sequence>
<accession>A0AAD6YIB1</accession>
<dbReference type="AlphaFoldDB" id="A0AAD6YIB1"/>
<feature type="region of interest" description="Disordered" evidence="1">
    <location>
        <begin position="30"/>
        <end position="63"/>
    </location>
</feature>
<dbReference type="EMBL" id="JARJCW010000016">
    <property type="protein sequence ID" value="KAJ7215788.1"/>
    <property type="molecule type" value="Genomic_DNA"/>
</dbReference>
<dbReference type="Proteomes" id="UP001219525">
    <property type="component" value="Unassembled WGS sequence"/>
</dbReference>
<feature type="region of interest" description="Disordered" evidence="1">
    <location>
        <begin position="100"/>
        <end position="123"/>
    </location>
</feature>
<protein>
    <submittedName>
        <fullName evidence="2">Uncharacterized protein</fullName>
    </submittedName>
</protein>
<organism evidence="2 3">
    <name type="scientific">Mycena pura</name>
    <dbReference type="NCBI Taxonomy" id="153505"/>
    <lineage>
        <taxon>Eukaryota</taxon>
        <taxon>Fungi</taxon>
        <taxon>Dikarya</taxon>
        <taxon>Basidiomycota</taxon>
        <taxon>Agaricomycotina</taxon>
        <taxon>Agaricomycetes</taxon>
        <taxon>Agaricomycetidae</taxon>
        <taxon>Agaricales</taxon>
        <taxon>Marasmiineae</taxon>
        <taxon>Mycenaceae</taxon>
        <taxon>Mycena</taxon>
    </lineage>
</organism>
<keyword evidence="3" id="KW-1185">Reference proteome</keyword>
<evidence type="ECO:0000313" key="3">
    <source>
        <dbReference type="Proteomes" id="UP001219525"/>
    </source>
</evidence>
<evidence type="ECO:0000313" key="2">
    <source>
        <dbReference type="EMBL" id="KAJ7215788.1"/>
    </source>
</evidence>
<evidence type="ECO:0000256" key="1">
    <source>
        <dbReference type="SAM" id="MobiDB-lite"/>
    </source>
</evidence>
<reference evidence="2" key="1">
    <citation type="submission" date="2023-03" db="EMBL/GenBank/DDBJ databases">
        <title>Massive genome expansion in bonnet fungi (Mycena s.s.) driven by repeated elements and novel gene families across ecological guilds.</title>
        <authorList>
            <consortium name="Lawrence Berkeley National Laboratory"/>
            <person name="Harder C.B."/>
            <person name="Miyauchi S."/>
            <person name="Viragh M."/>
            <person name="Kuo A."/>
            <person name="Thoen E."/>
            <person name="Andreopoulos B."/>
            <person name="Lu D."/>
            <person name="Skrede I."/>
            <person name="Drula E."/>
            <person name="Henrissat B."/>
            <person name="Morin E."/>
            <person name="Kohler A."/>
            <person name="Barry K."/>
            <person name="LaButti K."/>
            <person name="Morin E."/>
            <person name="Salamov A."/>
            <person name="Lipzen A."/>
            <person name="Mereny Z."/>
            <person name="Hegedus B."/>
            <person name="Baldrian P."/>
            <person name="Stursova M."/>
            <person name="Weitz H."/>
            <person name="Taylor A."/>
            <person name="Grigoriev I.V."/>
            <person name="Nagy L.G."/>
            <person name="Martin F."/>
            <person name="Kauserud H."/>
        </authorList>
    </citation>
    <scope>NUCLEOTIDE SEQUENCE</scope>
    <source>
        <strain evidence="2">9144</strain>
    </source>
</reference>
<proteinExistence type="predicted"/>
<gene>
    <name evidence="2" type="ORF">GGX14DRAFT_442351</name>
</gene>
<comment type="caution">
    <text evidence="2">The sequence shown here is derived from an EMBL/GenBank/DDBJ whole genome shotgun (WGS) entry which is preliminary data.</text>
</comment>
<name>A0AAD6YIB1_9AGAR</name>